<evidence type="ECO:0000259" key="8">
    <source>
        <dbReference type="Pfam" id="PF22691"/>
    </source>
</evidence>
<dbReference type="Gene3D" id="3.40.47.10">
    <property type="match status" value="1"/>
</dbReference>
<dbReference type="PANTHER" id="PTHR42870:SF1">
    <property type="entry name" value="NON-SPECIFIC LIPID-TRANSFER PROTEIN-LIKE 2"/>
    <property type="match status" value="1"/>
</dbReference>
<feature type="domain" description="Thiolase N-terminal" evidence="7">
    <location>
        <begin position="3"/>
        <end position="224"/>
    </location>
</feature>
<evidence type="ECO:0000256" key="5">
    <source>
        <dbReference type="ARBA" id="ARBA00023121"/>
    </source>
</evidence>
<dbReference type="InterPro" id="IPR055140">
    <property type="entry name" value="Thiolase_C_2"/>
</dbReference>
<dbReference type="Pfam" id="PF00108">
    <property type="entry name" value="Thiolase_N"/>
    <property type="match status" value="1"/>
</dbReference>
<name>A0A346XWV2_9ACTN</name>
<keyword evidence="5" id="KW-0446">Lipid-binding</keyword>
<evidence type="ECO:0000313" key="9">
    <source>
        <dbReference type="EMBL" id="AXV06699.1"/>
    </source>
</evidence>
<evidence type="ECO:0000259" key="7">
    <source>
        <dbReference type="Pfam" id="PF00108"/>
    </source>
</evidence>
<dbReference type="Pfam" id="PF22691">
    <property type="entry name" value="Thiolase_C_1"/>
    <property type="match status" value="1"/>
</dbReference>
<dbReference type="PROSITE" id="PS00737">
    <property type="entry name" value="THIOLASE_2"/>
    <property type="match status" value="1"/>
</dbReference>
<gene>
    <name evidence="9" type="ORF">DVS28_a2014</name>
</gene>
<dbReference type="AlphaFoldDB" id="A0A346XWV2"/>
<keyword evidence="2" id="KW-0813">Transport</keyword>
<dbReference type="GO" id="GO:0008289">
    <property type="term" value="F:lipid binding"/>
    <property type="evidence" value="ECO:0007669"/>
    <property type="project" value="UniProtKB-KW"/>
</dbReference>
<dbReference type="RefSeq" id="WP_281273551.1">
    <property type="nucleotide sequence ID" value="NZ_CP031165.1"/>
</dbReference>
<organism evidence="9 10">
    <name type="scientific">Euzebya pacifica</name>
    <dbReference type="NCBI Taxonomy" id="1608957"/>
    <lineage>
        <taxon>Bacteria</taxon>
        <taxon>Bacillati</taxon>
        <taxon>Actinomycetota</taxon>
        <taxon>Nitriliruptoria</taxon>
        <taxon>Euzebyales</taxon>
    </lineage>
</organism>
<dbReference type="GO" id="GO:0006869">
    <property type="term" value="P:lipid transport"/>
    <property type="evidence" value="ECO:0007669"/>
    <property type="project" value="UniProtKB-KW"/>
</dbReference>
<dbReference type="PANTHER" id="PTHR42870">
    <property type="entry name" value="ACETYL-COA C-ACETYLTRANSFERASE"/>
    <property type="match status" value="1"/>
</dbReference>
<keyword evidence="3" id="KW-0808">Transferase</keyword>
<evidence type="ECO:0000256" key="2">
    <source>
        <dbReference type="ARBA" id="ARBA00022448"/>
    </source>
</evidence>
<sequence>MAVTGVGQTAFGKFLDRNLKGLGAEAIHSALADAGAVAGDVQAVYAANAIAGLITGQEMVRGQVVLTETGISGVPVVNVENACAGGATALHLAWMAIASGQVDVALAFGAEKMAHEDKRKAVLAIATAMDVEEPIDTNSPSPFMTHYASRIRRYMANTGATATDFAMVATKAQRNGALNDLAQYGNALVTPEDILGARSVAEPLTVPMCSPIGDGGAAVLLVAEDALHRFPDSAPVTIRASVLVSGSSPNSGLPGAIERAAKAAYEQAGIGPEDLDLVELHDANAASEVMRYESLGLASPGDGPKLVRSGATQRDGELPVNPSGGLIARGHPVGATGCAQIYELCTQLRGRAGARQVDAPRVALAENGGGWVGGDVAADSVHILSI</sequence>
<dbReference type="PIRSF" id="PIRSF000429">
    <property type="entry name" value="Ac-CoA_Ac_transf"/>
    <property type="match status" value="1"/>
</dbReference>
<reference evidence="9 10" key="1">
    <citation type="submission" date="2018-09" db="EMBL/GenBank/DDBJ databases">
        <title>Complete genome sequence of Euzebya sp. DY32-46 isolated from seawater of Pacific Ocean.</title>
        <authorList>
            <person name="Xu L."/>
            <person name="Wu Y.-H."/>
            <person name="Xu X.-W."/>
        </authorList>
    </citation>
    <scope>NUCLEOTIDE SEQUENCE [LARGE SCALE GENOMIC DNA]</scope>
    <source>
        <strain evidence="9 10">DY32-46</strain>
    </source>
</reference>
<feature type="domain" description="Thiolase C-terminal" evidence="8">
    <location>
        <begin position="256"/>
        <end position="373"/>
    </location>
</feature>
<evidence type="ECO:0000256" key="3">
    <source>
        <dbReference type="ARBA" id="ARBA00022679"/>
    </source>
</evidence>
<dbReference type="Proteomes" id="UP000264006">
    <property type="component" value="Chromosome"/>
</dbReference>
<dbReference type="InterPro" id="IPR016039">
    <property type="entry name" value="Thiolase-like"/>
</dbReference>
<keyword evidence="10" id="KW-1185">Reference proteome</keyword>
<protein>
    <recommendedName>
        <fullName evidence="1">propanoyl-CoA C-acyltransferase</fullName>
        <ecNumber evidence="1">2.3.1.176</ecNumber>
    </recommendedName>
    <alternativeName>
        <fullName evidence="6">Propanoyl-CoA C-acyltransferase</fullName>
    </alternativeName>
</protein>
<dbReference type="CDD" id="cd00829">
    <property type="entry name" value="SCP-x_thiolase"/>
    <property type="match status" value="1"/>
</dbReference>
<dbReference type="GO" id="GO:0016747">
    <property type="term" value="F:acyltransferase activity, transferring groups other than amino-acyl groups"/>
    <property type="evidence" value="ECO:0007669"/>
    <property type="project" value="InterPro"/>
</dbReference>
<dbReference type="SUPFAM" id="SSF53901">
    <property type="entry name" value="Thiolase-like"/>
    <property type="match status" value="1"/>
</dbReference>
<dbReference type="EC" id="2.3.1.176" evidence="1"/>
<proteinExistence type="predicted"/>
<evidence type="ECO:0000256" key="6">
    <source>
        <dbReference type="ARBA" id="ARBA00032316"/>
    </source>
</evidence>
<dbReference type="KEGG" id="euz:DVS28_a2014"/>
<accession>A0A346XWV2</accession>
<dbReference type="InterPro" id="IPR020616">
    <property type="entry name" value="Thiolase_N"/>
</dbReference>
<evidence type="ECO:0000256" key="1">
    <source>
        <dbReference type="ARBA" id="ARBA00012352"/>
    </source>
</evidence>
<evidence type="ECO:0000256" key="4">
    <source>
        <dbReference type="ARBA" id="ARBA00023055"/>
    </source>
</evidence>
<dbReference type="InterPro" id="IPR002155">
    <property type="entry name" value="Thiolase"/>
</dbReference>
<dbReference type="InterPro" id="IPR020613">
    <property type="entry name" value="Thiolase_CS"/>
</dbReference>
<keyword evidence="4" id="KW-0445">Lipid transport</keyword>
<dbReference type="EMBL" id="CP031165">
    <property type="protein sequence ID" value="AXV06699.1"/>
    <property type="molecule type" value="Genomic_DNA"/>
</dbReference>
<evidence type="ECO:0000313" key="10">
    <source>
        <dbReference type="Proteomes" id="UP000264006"/>
    </source>
</evidence>